<dbReference type="AlphaFoldDB" id="A0A7C4U846"/>
<sequence>MKHCIFGRAEPRDAIDLFFILKTEDFWNLLELAKQKDAGFDLYWLANALHKVKYFPDNVNDLQVEMIKEINIKELKNLFLNLSREVMNRIKKERK</sequence>
<reference evidence="1" key="1">
    <citation type="journal article" date="2020" name="mSystems">
        <title>Genome- and Community-Level Interaction Insights into Carbon Utilization and Element Cycling Functions of Hydrothermarchaeota in Hydrothermal Sediment.</title>
        <authorList>
            <person name="Zhou Z."/>
            <person name="Liu Y."/>
            <person name="Xu W."/>
            <person name="Pan J."/>
            <person name="Luo Z.H."/>
            <person name="Li M."/>
        </authorList>
    </citation>
    <scope>NUCLEOTIDE SEQUENCE [LARGE SCALE GENOMIC DNA]</scope>
    <source>
        <strain evidence="1">SpSt-780</strain>
    </source>
</reference>
<dbReference type="EMBL" id="DTHG01000064">
    <property type="protein sequence ID" value="HGW91879.1"/>
    <property type="molecule type" value="Genomic_DNA"/>
</dbReference>
<comment type="caution">
    <text evidence="1">The sequence shown here is derived from an EMBL/GenBank/DDBJ whole genome shotgun (WGS) entry which is preliminary data.</text>
</comment>
<evidence type="ECO:0000313" key="1">
    <source>
        <dbReference type="EMBL" id="HGW91879.1"/>
    </source>
</evidence>
<evidence type="ECO:0008006" key="2">
    <source>
        <dbReference type="Google" id="ProtNLM"/>
    </source>
</evidence>
<gene>
    <name evidence="1" type="ORF">ENV67_04985</name>
</gene>
<name>A0A7C4U846_UNCW3</name>
<organism evidence="1">
    <name type="scientific">candidate division WOR-3 bacterium</name>
    <dbReference type="NCBI Taxonomy" id="2052148"/>
    <lineage>
        <taxon>Bacteria</taxon>
        <taxon>Bacteria division WOR-3</taxon>
    </lineage>
</organism>
<accession>A0A7C4U846</accession>
<proteinExistence type="predicted"/>
<protein>
    <recommendedName>
        <fullName evidence="2">Nucleotidyl transferase AbiEii/AbiGii toxin family protein</fullName>
    </recommendedName>
</protein>